<keyword evidence="2" id="KW-1185">Reference proteome</keyword>
<proteinExistence type="predicted"/>
<sequence length="79" mass="8491">MRNTESGQLNKGPLRFGINNQPNLLLTKIRDSDPPGDGSKVPGPSYCLPESQCSVTSVRCGALADLNSCPCFQKLFLHG</sequence>
<dbReference type="Proteomes" id="UP000311919">
    <property type="component" value="Unassembled WGS sequence"/>
</dbReference>
<protein>
    <submittedName>
        <fullName evidence="1">Uncharacterized protein</fullName>
    </submittedName>
</protein>
<comment type="caution">
    <text evidence="1">The sequence shown here is derived from an EMBL/GenBank/DDBJ whole genome shotgun (WGS) entry which is preliminary data.</text>
</comment>
<dbReference type="EMBL" id="SKCS01001173">
    <property type="protein sequence ID" value="TNN04675.1"/>
    <property type="molecule type" value="Genomic_DNA"/>
</dbReference>
<gene>
    <name evidence="1" type="ORF">EWB00_000588</name>
</gene>
<name>A0A4Z2CKA1_SCHJA</name>
<organism evidence="1 2">
    <name type="scientific">Schistosoma japonicum</name>
    <name type="common">Blood fluke</name>
    <dbReference type="NCBI Taxonomy" id="6182"/>
    <lineage>
        <taxon>Eukaryota</taxon>
        <taxon>Metazoa</taxon>
        <taxon>Spiralia</taxon>
        <taxon>Lophotrochozoa</taxon>
        <taxon>Platyhelminthes</taxon>
        <taxon>Trematoda</taxon>
        <taxon>Digenea</taxon>
        <taxon>Strigeidida</taxon>
        <taxon>Schistosomatoidea</taxon>
        <taxon>Schistosomatidae</taxon>
        <taxon>Schistosoma</taxon>
    </lineage>
</organism>
<reference evidence="1 2" key="1">
    <citation type="submission" date="2019-03" db="EMBL/GenBank/DDBJ databases">
        <title>An improved genome assembly of the fluke Schistosoma japonicum.</title>
        <authorList>
            <person name="Hu W."/>
            <person name="Luo F."/>
            <person name="Yin M."/>
            <person name="Mo X."/>
            <person name="Sun C."/>
            <person name="Wu Q."/>
            <person name="Zhu B."/>
            <person name="Xiang M."/>
            <person name="Wang J."/>
            <person name="Wang Y."/>
            <person name="Zhang T."/>
            <person name="Xu B."/>
            <person name="Zheng H."/>
            <person name="Feng Z."/>
        </authorList>
    </citation>
    <scope>NUCLEOTIDE SEQUENCE [LARGE SCALE GENOMIC DNA]</scope>
    <source>
        <strain evidence="1">HuSjv2</strain>
        <tissue evidence="1">Worms</tissue>
    </source>
</reference>
<evidence type="ECO:0000313" key="1">
    <source>
        <dbReference type="EMBL" id="TNN04675.1"/>
    </source>
</evidence>
<accession>A0A4Z2CKA1</accession>
<dbReference type="AlphaFoldDB" id="A0A4Z2CKA1"/>
<evidence type="ECO:0000313" key="2">
    <source>
        <dbReference type="Proteomes" id="UP000311919"/>
    </source>
</evidence>